<dbReference type="PATRIC" id="fig|908627.4.peg.7939"/>
<evidence type="ECO:0000313" key="2">
    <source>
        <dbReference type="Proteomes" id="UP000035963"/>
    </source>
</evidence>
<reference evidence="1 2" key="1">
    <citation type="journal article" date="2015" name="Genome Announc.">
        <title>Draft Genome Sequence of Burkholderia sp. Strain PML1(12), an Ectomycorrhizosphere-Inhabiting Bacterium with Effective Mineral-Weathering Ability.</title>
        <authorList>
            <person name="Uroz S."/>
            <person name="Oger P."/>
        </authorList>
    </citation>
    <scope>NUCLEOTIDE SEQUENCE [LARGE SCALE GENOMIC DNA]</scope>
    <source>
        <strain evidence="2">PML1(12)</strain>
    </source>
</reference>
<dbReference type="Proteomes" id="UP000035963">
    <property type="component" value="Unassembled WGS sequence"/>
</dbReference>
<dbReference type="EMBL" id="AEJF01000214">
    <property type="protein sequence ID" value="KLU21483.1"/>
    <property type="molecule type" value="Genomic_DNA"/>
</dbReference>
<dbReference type="AlphaFoldDB" id="A0A0J1FP07"/>
<accession>A0A0J1FP07</accession>
<comment type="caution">
    <text evidence="1">The sequence shown here is derived from an EMBL/GenBank/DDBJ whole genome shotgun (WGS) entry which is preliminary data.</text>
</comment>
<sequence length="133" mass="14928">MLICIAAEACHSSYRRGRCAHANWRQSVDEVSGRAAALPDIGATIVFLAKEDFASLIDEQCIALFDDLCEQRSNVALAYLLSSWPLYDYSIRTRSKLHATLTQMERATDTELTNQNRTTLSRLTFLLSMAPHC</sequence>
<keyword evidence="2" id="KW-1185">Reference proteome</keyword>
<protein>
    <submittedName>
        <fullName evidence="1">Uncharacterized protein</fullName>
    </submittedName>
</protein>
<proteinExistence type="predicted"/>
<organism evidence="1 2">
    <name type="scientific">Caballeronia mineralivorans PML1(12)</name>
    <dbReference type="NCBI Taxonomy" id="908627"/>
    <lineage>
        <taxon>Bacteria</taxon>
        <taxon>Pseudomonadati</taxon>
        <taxon>Pseudomonadota</taxon>
        <taxon>Betaproteobacteria</taxon>
        <taxon>Burkholderiales</taxon>
        <taxon>Burkholderiaceae</taxon>
        <taxon>Caballeronia</taxon>
    </lineage>
</organism>
<evidence type="ECO:0000313" key="1">
    <source>
        <dbReference type="EMBL" id="KLU21483.1"/>
    </source>
</evidence>
<gene>
    <name evidence="1" type="ORF">EOS_35500</name>
</gene>
<name>A0A0J1FP07_9BURK</name>